<reference evidence="2" key="1">
    <citation type="submission" date="2016-11" db="UniProtKB">
        <authorList>
            <consortium name="WormBaseParasite"/>
        </authorList>
    </citation>
    <scope>IDENTIFICATION</scope>
</reference>
<sequence>MSSIRGDAQLASFSSMSEIRNLIAANTARLSVHPYRRPLSLSQPVRLGMFYSAADASALSLIRNDSGECELKPVLGSEKFVDSDAATGPCVTMNVDSSDRAEIKSKSCSSQIPFLVKFPERGGTAGYNYADSCSARAVPWKVIEALQQKQTTKMHFIAYTDAPSVVARDSSDLITGIRISPTATTQPIRDWSSTEAPASKLTIIFGVSCPIL</sequence>
<dbReference type="WBParaSite" id="maker-uti_cns_0000180-snap-gene-0.18-mRNA-1">
    <property type="protein sequence ID" value="maker-uti_cns_0000180-snap-gene-0.18-mRNA-1"/>
    <property type="gene ID" value="maker-uti_cns_0000180-snap-gene-0.18"/>
</dbReference>
<organism evidence="1 2">
    <name type="scientific">Macrostomum lignano</name>
    <dbReference type="NCBI Taxonomy" id="282301"/>
    <lineage>
        <taxon>Eukaryota</taxon>
        <taxon>Metazoa</taxon>
        <taxon>Spiralia</taxon>
        <taxon>Lophotrochozoa</taxon>
        <taxon>Platyhelminthes</taxon>
        <taxon>Rhabditophora</taxon>
        <taxon>Macrostomorpha</taxon>
        <taxon>Macrostomida</taxon>
        <taxon>Macrostomidae</taxon>
        <taxon>Macrostomum</taxon>
    </lineage>
</organism>
<evidence type="ECO:0000313" key="2">
    <source>
        <dbReference type="WBParaSite" id="maker-uti_cns_0000180-snap-gene-0.18-mRNA-1"/>
    </source>
</evidence>
<dbReference type="Proteomes" id="UP000095280">
    <property type="component" value="Unplaced"/>
</dbReference>
<name>A0A1I8FWE1_9PLAT</name>
<proteinExistence type="predicted"/>
<accession>A0A1I8FWE1</accession>
<keyword evidence="1" id="KW-1185">Reference proteome</keyword>
<evidence type="ECO:0000313" key="1">
    <source>
        <dbReference type="Proteomes" id="UP000095280"/>
    </source>
</evidence>
<dbReference type="AlphaFoldDB" id="A0A1I8FWE1"/>
<protein>
    <submittedName>
        <fullName evidence="2">Uncharacterized protein</fullName>
    </submittedName>
</protein>